<comment type="caution">
    <text evidence="1">The sequence shown here is derived from an EMBL/GenBank/DDBJ whole genome shotgun (WGS) entry which is preliminary data.</text>
</comment>
<proteinExistence type="predicted"/>
<protein>
    <submittedName>
        <fullName evidence="1">Uncharacterized protein</fullName>
    </submittedName>
</protein>
<evidence type="ECO:0000313" key="2">
    <source>
        <dbReference type="Proteomes" id="UP000823775"/>
    </source>
</evidence>
<keyword evidence="2" id="KW-1185">Reference proteome</keyword>
<dbReference type="EMBL" id="JACEIK010004443">
    <property type="protein sequence ID" value="MCD9645467.1"/>
    <property type="molecule type" value="Genomic_DNA"/>
</dbReference>
<organism evidence="1 2">
    <name type="scientific">Datura stramonium</name>
    <name type="common">Jimsonweed</name>
    <name type="synonym">Common thornapple</name>
    <dbReference type="NCBI Taxonomy" id="4076"/>
    <lineage>
        <taxon>Eukaryota</taxon>
        <taxon>Viridiplantae</taxon>
        <taxon>Streptophyta</taxon>
        <taxon>Embryophyta</taxon>
        <taxon>Tracheophyta</taxon>
        <taxon>Spermatophyta</taxon>
        <taxon>Magnoliopsida</taxon>
        <taxon>eudicotyledons</taxon>
        <taxon>Gunneridae</taxon>
        <taxon>Pentapetalae</taxon>
        <taxon>asterids</taxon>
        <taxon>lamiids</taxon>
        <taxon>Solanales</taxon>
        <taxon>Solanaceae</taxon>
        <taxon>Solanoideae</taxon>
        <taxon>Datureae</taxon>
        <taxon>Datura</taxon>
    </lineage>
</organism>
<reference evidence="1 2" key="1">
    <citation type="journal article" date="2021" name="BMC Genomics">
        <title>Datura genome reveals duplications of psychoactive alkaloid biosynthetic genes and high mutation rate following tissue culture.</title>
        <authorList>
            <person name="Rajewski A."/>
            <person name="Carter-House D."/>
            <person name="Stajich J."/>
            <person name="Litt A."/>
        </authorList>
    </citation>
    <scope>NUCLEOTIDE SEQUENCE [LARGE SCALE GENOMIC DNA]</scope>
    <source>
        <strain evidence="1">AR-01</strain>
    </source>
</reference>
<gene>
    <name evidence="1" type="ORF">HAX54_034428</name>
</gene>
<dbReference type="Proteomes" id="UP000823775">
    <property type="component" value="Unassembled WGS sequence"/>
</dbReference>
<evidence type="ECO:0000313" key="1">
    <source>
        <dbReference type="EMBL" id="MCD9645467.1"/>
    </source>
</evidence>
<name>A0ABS8VF11_DATST</name>
<accession>A0ABS8VF11</accession>
<sequence>MKDLRSLLCLVDEQSRFSEDPEGDKRGVAADVAVRWSRLVCRWSRGEKKRGGFVRGLSALMAYGGADLVVRRLKMKETGEGFTVVSGLAATAAAHCSTICPLDEQHTFGLFLGPVEVPGSVVIGKVGIDLDEMSMLIKLEYILEQFFLIAQIENGESIITFWSWDKCAMMFYYEYRFASIFEK</sequence>